<evidence type="ECO:0000313" key="8">
    <source>
        <dbReference type="Proteomes" id="UP000316252"/>
    </source>
</evidence>
<feature type="transmembrane region" description="Helical" evidence="6">
    <location>
        <begin position="91"/>
        <end position="107"/>
    </location>
</feature>
<evidence type="ECO:0000256" key="4">
    <source>
        <dbReference type="ARBA" id="ARBA00022989"/>
    </source>
</evidence>
<feature type="transmembrane region" description="Helical" evidence="6">
    <location>
        <begin position="62"/>
        <end position="79"/>
    </location>
</feature>
<feature type="transmembrane region" description="Helical" evidence="6">
    <location>
        <begin position="195"/>
        <end position="213"/>
    </location>
</feature>
<dbReference type="RefSeq" id="WP_141161950.1">
    <property type="nucleotide sequence ID" value="NZ_VHQG01000001.1"/>
</dbReference>
<keyword evidence="2" id="KW-1003">Cell membrane</keyword>
<feature type="transmembrane region" description="Helical" evidence="6">
    <location>
        <begin position="145"/>
        <end position="164"/>
    </location>
</feature>
<dbReference type="PANTHER" id="PTHR47089">
    <property type="entry name" value="ABC TRANSPORTER, PERMEASE PROTEIN"/>
    <property type="match status" value="1"/>
</dbReference>
<dbReference type="OrthoDB" id="45037at2"/>
<dbReference type="Pfam" id="PF02653">
    <property type="entry name" value="BPD_transp_2"/>
    <property type="match status" value="1"/>
</dbReference>
<comment type="caution">
    <text evidence="7">The sequence shown here is derived from an EMBL/GenBank/DDBJ whole genome shotgun (WGS) entry which is preliminary data.</text>
</comment>
<evidence type="ECO:0000256" key="1">
    <source>
        <dbReference type="ARBA" id="ARBA00004651"/>
    </source>
</evidence>
<dbReference type="GO" id="GO:0022857">
    <property type="term" value="F:transmembrane transporter activity"/>
    <property type="evidence" value="ECO:0007669"/>
    <property type="project" value="InterPro"/>
</dbReference>
<dbReference type="PANTHER" id="PTHR47089:SF1">
    <property type="entry name" value="GUANOSINE ABC TRANSPORTER PERMEASE PROTEIN NUPP"/>
    <property type="match status" value="1"/>
</dbReference>
<feature type="transmembrane region" description="Helical" evidence="6">
    <location>
        <begin position="317"/>
        <end position="336"/>
    </location>
</feature>
<feature type="transmembrane region" description="Helical" evidence="6">
    <location>
        <begin position="242"/>
        <end position="260"/>
    </location>
</feature>
<keyword evidence="3 6" id="KW-0812">Transmembrane</keyword>
<feature type="transmembrane region" description="Helical" evidence="6">
    <location>
        <begin position="20"/>
        <end position="42"/>
    </location>
</feature>
<evidence type="ECO:0000256" key="5">
    <source>
        <dbReference type="ARBA" id="ARBA00023136"/>
    </source>
</evidence>
<organism evidence="7 8">
    <name type="scientific">Schumannella soli</name>
    <dbReference type="NCBI Taxonomy" id="2590779"/>
    <lineage>
        <taxon>Bacteria</taxon>
        <taxon>Bacillati</taxon>
        <taxon>Actinomycetota</taxon>
        <taxon>Actinomycetes</taxon>
        <taxon>Micrococcales</taxon>
        <taxon>Microbacteriaceae</taxon>
        <taxon>Schumannella</taxon>
    </lineage>
</organism>
<dbReference type="GO" id="GO:0005886">
    <property type="term" value="C:plasma membrane"/>
    <property type="evidence" value="ECO:0007669"/>
    <property type="project" value="UniProtKB-SubCell"/>
</dbReference>
<dbReference type="EMBL" id="VHQG01000001">
    <property type="protein sequence ID" value="TPW77422.1"/>
    <property type="molecule type" value="Genomic_DNA"/>
</dbReference>
<keyword evidence="5 6" id="KW-0472">Membrane</keyword>
<feature type="transmembrane region" description="Helical" evidence="6">
    <location>
        <begin position="113"/>
        <end position="133"/>
    </location>
</feature>
<dbReference type="AlphaFoldDB" id="A0A506Y5Y9"/>
<protein>
    <submittedName>
        <fullName evidence="7">ABC transporter permease</fullName>
    </submittedName>
</protein>
<reference evidence="7 8" key="1">
    <citation type="submission" date="2019-06" db="EMBL/GenBank/DDBJ databases">
        <authorList>
            <person name="Li F."/>
        </authorList>
    </citation>
    <scope>NUCLEOTIDE SEQUENCE [LARGE SCALE GENOMIC DNA]</scope>
    <source>
        <strain evidence="7 8">10F1D-1</strain>
    </source>
</reference>
<name>A0A506Y5Y9_9MICO</name>
<gene>
    <name evidence="7" type="ORF">FJ657_01675</name>
</gene>
<dbReference type="InterPro" id="IPR001851">
    <property type="entry name" value="ABC_transp_permease"/>
</dbReference>
<evidence type="ECO:0000313" key="7">
    <source>
        <dbReference type="EMBL" id="TPW77422.1"/>
    </source>
</evidence>
<sequence>MASERSGRVRGIVETVVRSVLPVVLALIAGGIILAALGKNPFVFYGAIVENGIGGTNWEDSLVMMAPLLLIAVGLIVVFRGQLWNLGSAGQYLLAAVVVTGIGPWALKTLPAALAYLLLAVAGAATAAVWTLVPAWLKARFGTNEIITTLVMSTIGAGLTNILIENVFQDPELNTPQTSEIPIADMLPFIPGTQVHVGFVVAIVVAIVFQVILSRTSFGLRLDVFGASPKAARHVGISSKRMIVLLFVISGGLIGLGAAMDMMGEWGYLRSNWNPHYGDAMIPFVFLARLSPVGSIPFVAFYAVFATGGTIASQQTGLSVDFLSVIVALILIFMTITEYVGTKRRLGQSYLPDELKNTVRIPFARLASRSAA</sequence>
<keyword evidence="8" id="KW-1185">Reference proteome</keyword>
<evidence type="ECO:0000256" key="2">
    <source>
        <dbReference type="ARBA" id="ARBA00022475"/>
    </source>
</evidence>
<comment type="subcellular location">
    <subcellularLocation>
        <location evidence="1">Cell membrane</location>
        <topology evidence="1">Multi-pass membrane protein</topology>
    </subcellularLocation>
</comment>
<feature type="transmembrane region" description="Helical" evidence="6">
    <location>
        <begin position="280"/>
        <end position="305"/>
    </location>
</feature>
<keyword evidence="4 6" id="KW-1133">Transmembrane helix</keyword>
<evidence type="ECO:0000256" key="3">
    <source>
        <dbReference type="ARBA" id="ARBA00022692"/>
    </source>
</evidence>
<dbReference type="Proteomes" id="UP000316252">
    <property type="component" value="Unassembled WGS sequence"/>
</dbReference>
<dbReference type="CDD" id="cd06580">
    <property type="entry name" value="TM_PBP1_transp_TpRbsC_like"/>
    <property type="match status" value="1"/>
</dbReference>
<accession>A0A506Y5Y9</accession>
<evidence type="ECO:0000256" key="6">
    <source>
        <dbReference type="SAM" id="Phobius"/>
    </source>
</evidence>
<proteinExistence type="predicted"/>